<proteinExistence type="predicted"/>
<dbReference type="EMBL" id="CP058649">
    <property type="protein sequence ID" value="QUI23141.1"/>
    <property type="molecule type" value="Genomic_DNA"/>
</dbReference>
<evidence type="ECO:0000313" key="2">
    <source>
        <dbReference type="EMBL" id="QUI23141.1"/>
    </source>
</evidence>
<dbReference type="SMART" id="SM00849">
    <property type="entry name" value="Lactamase_B"/>
    <property type="match status" value="1"/>
</dbReference>
<dbReference type="AlphaFoldDB" id="A0A8J8SH16"/>
<name>A0A8J8SH16_9FIRM</name>
<dbReference type="InterPro" id="IPR036866">
    <property type="entry name" value="RibonucZ/Hydroxyglut_hydro"/>
</dbReference>
<dbReference type="PANTHER" id="PTHR42951">
    <property type="entry name" value="METALLO-BETA-LACTAMASE DOMAIN-CONTAINING"/>
    <property type="match status" value="1"/>
</dbReference>
<dbReference type="Pfam" id="PF00753">
    <property type="entry name" value="Lactamase_B"/>
    <property type="match status" value="1"/>
</dbReference>
<sequence>MTVNMTKVGRRGLLFSFDELNKAPYYCTTNVFILMGHKRYYVCDTYLGAYYMTPILTYLESHYGKKDYVIFNSHSHWDHIWGNSLFHNHLIVSHEKCRAFIQLEGEEEMKAHADSYAKEQVEIVLPNVTFSHSMVFEDDEVEFFYSPGHSEDSSSCYDRQEKILFVGDNVEAPLPSLSWHDMEQYILTLQHYLEMDAKHIVISHGPVINRSLIRDNIAYLCNLKRHNKLTFSDNDIMQKHHDNLNFLNHGN</sequence>
<dbReference type="InterPro" id="IPR001279">
    <property type="entry name" value="Metallo-B-lactamas"/>
</dbReference>
<evidence type="ECO:0000313" key="3">
    <source>
        <dbReference type="Proteomes" id="UP000683246"/>
    </source>
</evidence>
<gene>
    <name evidence="2" type="ORF">HZI73_12960</name>
</gene>
<organism evidence="2 3">
    <name type="scientific">Vallitalea pronyensis</name>
    <dbReference type="NCBI Taxonomy" id="1348613"/>
    <lineage>
        <taxon>Bacteria</taxon>
        <taxon>Bacillati</taxon>
        <taxon>Bacillota</taxon>
        <taxon>Clostridia</taxon>
        <taxon>Lachnospirales</taxon>
        <taxon>Vallitaleaceae</taxon>
        <taxon>Vallitalea</taxon>
    </lineage>
</organism>
<keyword evidence="3" id="KW-1185">Reference proteome</keyword>
<dbReference type="SUPFAM" id="SSF56281">
    <property type="entry name" value="Metallo-hydrolase/oxidoreductase"/>
    <property type="match status" value="1"/>
</dbReference>
<accession>A0A8J8SH16</accession>
<reference evidence="2" key="1">
    <citation type="submission" date="2020-07" db="EMBL/GenBank/DDBJ databases">
        <title>Vallitalea pronyensis genome.</title>
        <authorList>
            <person name="Postec A."/>
        </authorList>
    </citation>
    <scope>NUCLEOTIDE SEQUENCE</scope>
    <source>
        <strain evidence="2">FatNI3</strain>
    </source>
</reference>
<feature type="domain" description="Metallo-beta-lactamase" evidence="1">
    <location>
        <begin position="28"/>
        <end position="204"/>
    </location>
</feature>
<dbReference type="Proteomes" id="UP000683246">
    <property type="component" value="Chromosome"/>
</dbReference>
<protein>
    <submittedName>
        <fullName evidence="2">MBL fold metallo-hydrolase</fullName>
    </submittedName>
</protein>
<evidence type="ECO:0000259" key="1">
    <source>
        <dbReference type="SMART" id="SM00849"/>
    </source>
</evidence>
<dbReference type="KEGG" id="vpy:HZI73_12960"/>
<dbReference type="Gene3D" id="3.60.15.10">
    <property type="entry name" value="Ribonuclease Z/Hydroxyacylglutathione hydrolase-like"/>
    <property type="match status" value="1"/>
</dbReference>
<dbReference type="RefSeq" id="WP_212698642.1">
    <property type="nucleotide sequence ID" value="NZ_CP058649.1"/>
</dbReference>
<dbReference type="InterPro" id="IPR050855">
    <property type="entry name" value="NDM-1-like"/>
</dbReference>